<dbReference type="InParanoid" id="G3HLS0"/>
<accession>G3HLS0</accession>
<evidence type="ECO:0000256" key="1">
    <source>
        <dbReference type="SAM" id="MobiDB-lite"/>
    </source>
</evidence>
<gene>
    <name evidence="2" type="ORF">I79_011664</name>
</gene>
<name>G3HLS0_CRIGR</name>
<evidence type="ECO:0000313" key="2">
    <source>
        <dbReference type="EMBL" id="EGV98289.1"/>
    </source>
</evidence>
<protein>
    <submittedName>
        <fullName evidence="2">Uncharacterized protein</fullName>
    </submittedName>
</protein>
<dbReference type="EMBL" id="JH000498">
    <property type="protein sequence ID" value="EGV98289.1"/>
    <property type="molecule type" value="Genomic_DNA"/>
</dbReference>
<feature type="compositionally biased region" description="Polar residues" evidence="1">
    <location>
        <begin position="42"/>
        <end position="55"/>
    </location>
</feature>
<feature type="region of interest" description="Disordered" evidence="1">
    <location>
        <begin position="38"/>
        <end position="107"/>
    </location>
</feature>
<evidence type="ECO:0000313" key="3">
    <source>
        <dbReference type="Proteomes" id="UP000001075"/>
    </source>
</evidence>
<proteinExistence type="predicted"/>
<reference evidence="3" key="1">
    <citation type="journal article" date="2011" name="Nat. Biotechnol.">
        <title>The genomic sequence of the Chinese hamster ovary (CHO)-K1 cell line.</title>
        <authorList>
            <person name="Xu X."/>
            <person name="Nagarajan H."/>
            <person name="Lewis N.E."/>
            <person name="Pan S."/>
            <person name="Cai Z."/>
            <person name="Liu X."/>
            <person name="Chen W."/>
            <person name="Xie M."/>
            <person name="Wang W."/>
            <person name="Hammond S."/>
            <person name="Andersen M.R."/>
            <person name="Neff N."/>
            <person name="Passarelli B."/>
            <person name="Koh W."/>
            <person name="Fan H.C."/>
            <person name="Wang J."/>
            <person name="Gui Y."/>
            <person name="Lee K.H."/>
            <person name="Betenbaugh M.J."/>
            <person name="Quake S.R."/>
            <person name="Famili I."/>
            <person name="Palsson B.O."/>
            <person name="Wang J."/>
        </authorList>
    </citation>
    <scope>NUCLEOTIDE SEQUENCE [LARGE SCALE GENOMIC DNA]</scope>
    <source>
        <strain evidence="3">CHO K1 cell line</strain>
    </source>
</reference>
<dbReference type="AlphaFoldDB" id="G3HLS0"/>
<sequence>MLLLPKRAQGKVCRWREAPSPKMLESHLPATFLEDTKGSEVTPMSASSLYPTHTGSPIEMKNPWGLSDKLVGTLHPPRSCYTDTGPPAGPREPLKGMGRGSKTLGPV</sequence>
<dbReference type="Proteomes" id="UP000001075">
    <property type="component" value="Unassembled WGS sequence"/>
</dbReference>
<organism evidence="2 3">
    <name type="scientific">Cricetulus griseus</name>
    <name type="common">Chinese hamster</name>
    <name type="synonym">Cricetulus barabensis griseus</name>
    <dbReference type="NCBI Taxonomy" id="10029"/>
    <lineage>
        <taxon>Eukaryota</taxon>
        <taxon>Metazoa</taxon>
        <taxon>Chordata</taxon>
        <taxon>Craniata</taxon>
        <taxon>Vertebrata</taxon>
        <taxon>Euteleostomi</taxon>
        <taxon>Mammalia</taxon>
        <taxon>Eutheria</taxon>
        <taxon>Euarchontoglires</taxon>
        <taxon>Glires</taxon>
        <taxon>Rodentia</taxon>
        <taxon>Myomorpha</taxon>
        <taxon>Muroidea</taxon>
        <taxon>Cricetidae</taxon>
        <taxon>Cricetinae</taxon>
        <taxon>Cricetulus</taxon>
    </lineage>
</organism>